<dbReference type="GO" id="GO:0003743">
    <property type="term" value="F:translation initiation factor activity"/>
    <property type="evidence" value="ECO:0007669"/>
    <property type="project" value="UniProtKB-KW"/>
</dbReference>
<dbReference type="AlphaFoldDB" id="A0AAV7YHW4"/>
<proteinExistence type="predicted"/>
<dbReference type="EMBL" id="JANTQA010000063">
    <property type="protein sequence ID" value="KAJ3427173.1"/>
    <property type="molecule type" value="Genomic_DNA"/>
</dbReference>
<protein>
    <submittedName>
        <fullName evidence="1">Eukaryotic translation initiation factor 4 gamma</fullName>
    </submittedName>
</protein>
<evidence type="ECO:0000313" key="1">
    <source>
        <dbReference type="EMBL" id="KAJ3427173.1"/>
    </source>
</evidence>
<comment type="caution">
    <text evidence="1">The sequence shown here is derived from an EMBL/GenBank/DDBJ whole genome shotgun (WGS) entry which is preliminary data.</text>
</comment>
<gene>
    <name evidence="1" type="ORF">M0812_26753</name>
</gene>
<name>A0AAV7YHW4_9EUKA</name>
<evidence type="ECO:0000313" key="2">
    <source>
        <dbReference type="Proteomes" id="UP001146793"/>
    </source>
</evidence>
<reference evidence="1" key="1">
    <citation type="submission" date="2022-08" db="EMBL/GenBank/DDBJ databases">
        <title>Novel sulphate-reducing endosymbionts in the free-living metamonad Anaeramoeba.</title>
        <authorList>
            <person name="Jerlstrom-Hultqvist J."/>
            <person name="Cepicka I."/>
            <person name="Gallot-Lavallee L."/>
            <person name="Salas-Leiva D."/>
            <person name="Curtis B.A."/>
            <person name="Zahonova K."/>
            <person name="Pipaliya S."/>
            <person name="Dacks J."/>
            <person name="Roger A.J."/>
        </authorList>
    </citation>
    <scope>NUCLEOTIDE SEQUENCE</scope>
    <source>
        <strain evidence="1">Busselton2</strain>
    </source>
</reference>
<organism evidence="1 2">
    <name type="scientific">Anaeramoeba flamelloides</name>
    <dbReference type="NCBI Taxonomy" id="1746091"/>
    <lineage>
        <taxon>Eukaryota</taxon>
        <taxon>Metamonada</taxon>
        <taxon>Anaeramoebidae</taxon>
        <taxon>Anaeramoeba</taxon>
    </lineage>
</organism>
<sequence>MSKAQLYFASFFEQSQLSLQKPSIFKPIPQNYQIPFFLSHSPNGIQLDKLWSYFQYLTDPDALLWWFSQFSTLFIDSYQNWGLKKKNPKKSLYIIIKKKNIPITPKRKRKIKSFVLSNTKEENKDTLIEFIKKNQAHPPKLLITILRVFNYLKNYVSKIIIPSLHVLKNDNLLIYHAFFL</sequence>
<keyword evidence="1" id="KW-0648">Protein biosynthesis</keyword>
<keyword evidence="1" id="KW-0396">Initiation factor</keyword>
<dbReference type="Proteomes" id="UP001146793">
    <property type="component" value="Unassembled WGS sequence"/>
</dbReference>
<accession>A0AAV7YHW4</accession>